<keyword evidence="9" id="KW-0812">Transmembrane</keyword>
<feature type="region of interest" description="Disordered" evidence="8">
    <location>
        <begin position="313"/>
        <end position="334"/>
    </location>
</feature>
<keyword evidence="9" id="KW-0472">Membrane</keyword>
<evidence type="ECO:0000256" key="1">
    <source>
        <dbReference type="ARBA" id="ARBA00001971"/>
    </source>
</evidence>
<evidence type="ECO:0000256" key="2">
    <source>
        <dbReference type="ARBA" id="ARBA00010617"/>
    </source>
</evidence>
<evidence type="ECO:0000256" key="4">
    <source>
        <dbReference type="ARBA" id="ARBA00022723"/>
    </source>
</evidence>
<name>A0AAV5A981_9AGAM</name>
<evidence type="ECO:0000313" key="10">
    <source>
        <dbReference type="EMBL" id="GJJ09769.1"/>
    </source>
</evidence>
<keyword evidence="4" id="KW-0479">Metal-binding</keyword>
<dbReference type="Proteomes" id="UP001050691">
    <property type="component" value="Unassembled WGS sequence"/>
</dbReference>
<sequence length="390" mass="45183">MTVKIQLNGTVLIAIYTFSLPIYTFLRTRLAVWSETWKSHRSGMRRIPEFQGKWFENLDFLFRQILSPRKKYIGEMWIPMVKKFGTTFSIRILNDHRLCTMNPLNIQRILTDFDHYGKGKLFNDIMSSLLGRGVFNSDGDLWQFHRKNRVSDLMLYERKADLALDKMQERLDAGIPVDFQVVSRERIERAPFGPLFEMKEDEIAVPMEEILKFVNPIVTNALSQKRQKVQKPADESVDNESTFLMHLLESTDVPLDLRESIVDTSWIGDEGNQLFVPKGTRVMNLIGDRIPDRWLDARVQRYTSNPFIFVPFNGGPRMPEAQPPHTRPPPEWRDPSIEEKYGRTCMPIEQVLFISHITVYVDGGLWIKANETESSSPQEGISLTAFIPGE</sequence>
<keyword evidence="6" id="KW-0408">Iron</keyword>
<reference evidence="10" key="1">
    <citation type="submission" date="2021-10" db="EMBL/GenBank/DDBJ databases">
        <title>De novo Genome Assembly of Clathrus columnatus (Basidiomycota, Fungi) Using Illumina and Nanopore Sequence Data.</title>
        <authorList>
            <person name="Ogiso-Tanaka E."/>
            <person name="Itagaki H."/>
            <person name="Hosoya T."/>
            <person name="Hosaka K."/>
        </authorList>
    </citation>
    <scope>NUCLEOTIDE SEQUENCE</scope>
    <source>
        <strain evidence="10">MO-923</strain>
    </source>
</reference>
<comment type="cofactor">
    <cofactor evidence="1">
        <name>heme</name>
        <dbReference type="ChEBI" id="CHEBI:30413"/>
    </cofactor>
</comment>
<dbReference type="InterPro" id="IPR047146">
    <property type="entry name" value="Cyt_P450_E_CYP52_fungi"/>
</dbReference>
<evidence type="ECO:0000256" key="8">
    <source>
        <dbReference type="SAM" id="MobiDB-lite"/>
    </source>
</evidence>
<dbReference type="PANTHER" id="PTHR24287:SF1">
    <property type="entry name" value="P450, PUTATIVE (EUROFUNG)-RELATED"/>
    <property type="match status" value="1"/>
</dbReference>
<dbReference type="GO" id="GO:0004497">
    <property type="term" value="F:monooxygenase activity"/>
    <property type="evidence" value="ECO:0007669"/>
    <property type="project" value="UniProtKB-KW"/>
</dbReference>
<comment type="similarity">
    <text evidence="2">Belongs to the cytochrome P450 family.</text>
</comment>
<keyword evidence="9" id="KW-1133">Transmembrane helix</keyword>
<keyword evidence="7" id="KW-0503">Monooxygenase</keyword>
<organism evidence="10 11">
    <name type="scientific">Clathrus columnatus</name>
    <dbReference type="NCBI Taxonomy" id="1419009"/>
    <lineage>
        <taxon>Eukaryota</taxon>
        <taxon>Fungi</taxon>
        <taxon>Dikarya</taxon>
        <taxon>Basidiomycota</taxon>
        <taxon>Agaricomycotina</taxon>
        <taxon>Agaricomycetes</taxon>
        <taxon>Phallomycetidae</taxon>
        <taxon>Phallales</taxon>
        <taxon>Clathraceae</taxon>
        <taxon>Clathrus</taxon>
    </lineage>
</organism>
<evidence type="ECO:0000256" key="9">
    <source>
        <dbReference type="SAM" id="Phobius"/>
    </source>
</evidence>
<dbReference type="EMBL" id="BPWL01000004">
    <property type="protein sequence ID" value="GJJ09769.1"/>
    <property type="molecule type" value="Genomic_DNA"/>
</dbReference>
<evidence type="ECO:0000313" key="11">
    <source>
        <dbReference type="Proteomes" id="UP001050691"/>
    </source>
</evidence>
<dbReference type="Gene3D" id="1.10.630.10">
    <property type="entry name" value="Cytochrome P450"/>
    <property type="match status" value="2"/>
</dbReference>
<dbReference type="InterPro" id="IPR036396">
    <property type="entry name" value="Cyt_P450_sf"/>
</dbReference>
<proteinExistence type="inferred from homology"/>
<evidence type="ECO:0000256" key="5">
    <source>
        <dbReference type="ARBA" id="ARBA00023002"/>
    </source>
</evidence>
<keyword evidence="11" id="KW-1185">Reference proteome</keyword>
<evidence type="ECO:0000256" key="3">
    <source>
        <dbReference type="ARBA" id="ARBA00022617"/>
    </source>
</evidence>
<evidence type="ECO:0008006" key="12">
    <source>
        <dbReference type="Google" id="ProtNLM"/>
    </source>
</evidence>
<feature type="transmembrane region" description="Helical" evidence="9">
    <location>
        <begin position="7"/>
        <end position="26"/>
    </location>
</feature>
<dbReference type="GO" id="GO:0005506">
    <property type="term" value="F:iron ion binding"/>
    <property type="evidence" value="ECO:0007669"/>
    <property type="project" value="InterPro"/>
</dbReference>
<protein>
    <recommendedName>
        <fullName evidence="12">Cytochrome P450</fullName>
    </recommendedName>
</protein>
<dbReference type="PANTHER" id="PTHR24287">
    <property type="entry name" value="P450, PUTATIVE (EUROFUNG)-RELATED"/>
    <property type="match status" value="1"/>
</dbReference>
<accession>A0AAV5A981</accession>
<dbReference type="SUPFAM" id="SSF48264">
    <property type="entry name" value="Cytochrome P450"/>
    <property type="match status" value="1"/>
</dbReference>
<dbReference type="AlphaFoldDB" id="A0AAV5A981"/>
<evidence type="ECO:0000256" key="6">
    <source>
        <dbReference type="ARBA" id="ARBA00023004"/>
    </source>
</evidence>
<evidence type="ECO:0000256" key="7">
    <source>
        <dbReference type="ARBA" id="ARBA00023033"/>
    </source>
</evidence>
<keyword evidence="5" id="KW-0560">Oxidoreductase</keyword>
<dbReference type="GO" id="GO:0016705">
    <property type="term" value="F:oxidoreductase activity, acting on paired donors, with incorporation or reduction of molecular oxygen"/>
    <property type="evidence" value="ECO:0007669"/>
    <property type="project" value="InterPro"/>
</dbReference>
<keyword evidence="3" id="KW-0349">Heme</keyword>
<gene>
    <name evidence="10" type="ORF">Clacol_003993</name>
</gene>
<comment type="caution">
    <text evidence="10">The sequence shown here is derived from an EMBL/GenBank/DDBJ whole genome shotgun (WGS) entry which is preliminary data.</text>
</comment>
<dbReference type="GO" id="GO:0020037">
    <property type="term" value="F:heme binding"/>
    <property type="evidence" value="ECO:0007669"/>
    <property type="project" value="InterPro"/>
</dbReference>